<organism evidence="2 3">
    <name type="scientific">Hydrogenophaga borbori</name>
    <dbReference type="NCBI Taxonomy" id="2294117"/>
    <lineage>
        <taxon>Bacteria</taxon>
        <taxon>Pseudomonadati</taxon>
        <taxon>Pseudomonadota</taxon>
        <taxon>Betaproteobacteria</taxon>
        <taxon>Burkholderiales</taxon>
        <taxon>Comamonadaceae</taxon>
        <taxon>Hydrogenophaga</taxon>
    </lineage>
</organism>
<evidence type="ECO:0000313" key="2">
    <source>
        <dbReference type="EMBL" id="RFP81121.1"/>
    </source>
</evidence>
<dbReference type="GO" id="GO:0016829">
    <property type="term" value="F:lyase activity"/>
    <property type="evidence" value="ECO:0007669"/>
    <property type="project" value="UniProtKB-KW"/>
</dbReference>
<dbReference type="AlphaFoldDB" id="A0A372EN59"/>
<dbReference type="Gene3D" id="3.10.129.10">
    <property type="entry name" value="Hotdog Thioesterase"/>
    <property type="match status" value="1"/>
</dbReference>
<comment type="caution">
    <text evidence="2">The sequence shown here is derived from an EMBL/GenBank/DDBJ whole genome shotgun (WGS) entry which is preliminary data.</text>
</comment>
<accession>A0A372EN59</accession>
<dbReference type="InterPro" id="IPR029069">
    <property type="entry name" value="HotDog_dom_sf"/>
</dbReference>
<keyword evidence="3" id="KW-1185">Reference proteome</keyword>
<dbReference type="SUPFAM" id="SSF54637">
    <property type="entry name" value="Thioesterase/thiol ester dehydrase-isomerase"/>
    <property type="match status" value="1"/>
</dbReference>
<reference evidence="2 3" key="1">
    <citation type="submission" date="2018-08" db="EMBL/GenBank/DDBJ databases">
        <title>Hydrogenophaga sp. LA-38 isolated from sludge.</title>
        <authorList>
            <person name="Im W.-T."/>
        </authorList>
    </citation>
    <scope>NUCLEOTIDE SEQUENCE [LARGE SCALE GENOMIC DNA]</scope>
    <source>
        <strain evidence="2 3">LA-38</strain>
    </source>
</reference>
<dbReference type="EMBL" id="QVLS01000002">
    <property type="protein sequence ID" value="RFP81121.1"/>
    <property type="molecule type" value="Genomic_DNA"/>
</dbReference>
<sequence length="100" mass="10759">MSLLERVWRVPPDHPAFAGHFPGQPILPGVVLLDEALRAARELAPGARGWGLPQAKFLQAVRPGDELRLSLSALPRTGFAFVFTRGGEPVATGQLRPVDA</sequence>
<feature type="domain" description="ApeI dehydratase-like" evidence="1">
    <location>
        <begin position="8"/>
        <end position="93"/>
    </location>
</feature>
<protein>
    <recommendedName>
        <fullName evidence="1">ApeI dehydratase-like domain-containing protein</fullName>
    </recommendedName>
</protein>
<dbReference type="Pfam" id="PF22818">
    <property type="entry name" value="ApeI-like"/>
    <property type="match status" value="1"/>
</dbReference>
<dbReference type="InterPro" id="IPR054545">
    <property type="entry name" value="ApeI-like"/>
</dbReference>
<dbReference type="RefSeq" id="WP_116957850.1">
    <property type="nucleotide sequence ID" value="NZ_QVLS01000002.1"/>
</dbReference>
<name>A0A372EN59_9BURK</name>
<proteinExistence type="predicted"/>
<evidence type="ECO:0000313" key="3">
    <source>
        <dbReference type="Proteomes" id="UP000261931"/>
    </source>
</evidence>
<gene>
    <name evidence="2" type="ORF">DY262_04935</name>
</gene>
<dbReference type="Proteomes" id="UP000261931">
    <property type="component" value="Unassembled WGS sequence"/>
</dbReference>
<evidence type="ECO:0000259" key="1">
    <source>
        <dbReference type="Pfam" id="PF22818"/>
    </source>
</evidence>